<proteinExistence type="predicted"/>
<gene>
    <name evidence="1" type="ORF">PR048_020249</name>
</gene>
<dbReference type="Proteomes" id="UP001159363">
    <property type="component" value="Chromosome 6"/>
</dbReference>
<evidence type="ECO:0000313" key="1">
    <source>
        <dbReference type="EMBL" id="KAJ8879641.1"/>
    </source>
</evidence>
<name>A0ABQ9H5S9_9NEOP</name>
<dbReference type="EMBL" id="JARBHB010000007">
    <property type="protein sequence ID" value="KAJ8879641.1"/>
    <property type="molecule type" value="Genomic_DNA"/>
</dbReference>
<organism evidence="1 2">
    <name type="scientific">Dryococelus australis</name>
    <dbReference type="NCBI Taxonomy" id="614101"/>
    <lineage>
        <taxon>Eukaryota</taxon>
        <taxon>Metazoa</taxon>
        <taxon>Ecdysozoa</taxon>
        <taxon>Arthropoda</taxon>
        <taxon>Hexapoda</taxon>
        <taxon>Insecta</taxon>
        <taxon>Pterygota</taxon>
        <taxon>Neoptera</taxon>
        <taxon>Polyneoptera</taxon>
        <taxon>Phasmatodea</taxon>
        <taxon>Verophasmatodea</taxon>
        <taxon>Anareolatae</taxon>
        <taxon>Phasmatidae</taxon>
        <taxon>Eurycanthinae</taxon>
        <taxon>Dryococelus</taxon>
    </lineage>
</organism>
<keyword evidence="2" id="KW-1185">Reference proteome</keyword>
<reference evidence="1 2" key="1">
    <citation type="submission" date="2023-02" db="EMBL/GenBank/DDBJ databases">
        <title>LHISI_Scaffold_Assembly.</title>
        <authorList>
            <person name="Stuart O.P."/>
            <person name="Cleave R."/>
            <person name="Magrath M.J.L."/>
            <person name="Mikheyev A.S."/>
        </authorList>
    </citation>
    <scope>NUCLEOTIDE SEQUENCE [LARGE SCALE GENOMIC DNA]</scope>
    <source>
        <strain evidence="1">Daus_M_001</strain>
        <tissue evidence="1">Leg muscle</tissue>
    </source>
</reference>
<sequence>MRTKITHKGRFSARYDPGQFRFSLQGNGIIITGWSSQTVLYQSPEPVPILSRRRVREEIWTVLNIELLEADEGD</sequence>
<protein>
    <submittedName>
        <fullName evidence="1">Uncharacterized protein</fullName>
    </submittedName>
</protein>
<comment type="caution">
    <text evidence="1">The sequence shown here is derived from an EMBL/GenBank/DDBJ whole genome shotgun (WGS) entry which is preliminary data.</text>
</comment>
<accession>A0ABQ9H5S9</accession>
<evidence type="ECO:0000313" key="2">
    <source>
        <dbReference type="Proteomes" id="UP001159363"/>
    </source>
</evidence>